<sequence length="152" mass="18252">MVRVSIRRINKFVFFRRYEISDESCLGYSIHKSPREIQLKRDKQLVFSGDVYEKCYFKKEEVAVNRISSPKSFRFEDGTDIDYCLPKKLNAKKSTKILYNGQFCAEVLYRNNWLRLTEYCDIDIFSKDEGVIDKIMFSFMHDYNFNQMYFGT</sequence>
<proteinExistence type="predicted"/>
<dbReference type="Proteomes" id="UP001231915">
    <property type="component" value="Unassembled WGS sequence"/>
</dbReference>
<gene>
    <name evidence="1" type="ORF">QNM18_03090</name>
</gene>
<organism evidence="1 2">
    <name type="scientific">Pseudoalteromonas obscura</name>
    <dbReference type="NCBI Taxonomy" id="3048491"/>
    <lineage>
        <taxon>Bacteria</taxon>
        <taxon>Pseudomonadati</taxon>
        <taxon>Pseudomonadota</taxon>
        <taxon>Gammaproteobacteria</taxon>
        <taxon>Alteromonadales</taxon>
        <taxon>Pseudoalteromonadaceae</taxon>
        <taxon>Pseudoalteromonas</taxon>
    </lineage>
</organism>
<evidence type="ECO:0000313" key="1">
    <source>
        <dbReference type="EMBL" id="MDK2594054.1"/>
    </source>
</evidence>
<keyword evidence="2" id="KW-1185">Reference proteome</keyword>
<dbReference type="RefSeq" id="WP_284136304.1">
    <property type="nucleotide sequence ID" value="NZ_JASJUT010000001.1"/>
</dbReference>
<reference evidence="1 2" key="1">
    <citation type="submission" date="2023-05" db="EMBL/GenBank/DDBJ databases">
        <title>Pseudoalteromonas ardens sp. nov., Pseudoalteromonas obscura sp. nov., and Pseudoalteromonas umbrosa sp. nov., isolated from the coral Montipora capitata.</title>
        <authorList>
            <person name="Thomas E.M."/>
            <person name="Smith E.M."/>
            <person name="Papke E."/>
            <person name="Shlafstein M.D."/>
            <person name="Oline D.K."/>
            <person name="Videau P."/>
            <person name="Saw J.H."/>
            <person name="Strangman W.K."/>
            <person name="Ushijima B."/>
        </authorList>
    </citation>
    <scope>NUCLEOTIDE SEQUENCE [LARGE SCALE GENOMIC DNA]</scope>
    <source>
        <strain evidence="1 2">P94</strain>
    </source>
</reference>
<comment type="caution">
    <text evidence="1">The sequence shown here is derived from an EMBL/GenBank/DDBJ whole genome shotgun (WGS) entry which is preliminary data.</text>
</comment>
<dbReference type="EMBL" id="JASJUT010000001">
    <property type="protein sequence ID" value="MDK2594054.1"/>
    <property type="molecule type" value="Genomic_DNA"/>
</dbReference>
<accession>A0ABT7EFI9</accession>
<name>A0ABT7EFI9_9GAMM</name>
<evidence type="ECO:0000313" key="2">
    <source>
        <dbReference type="Proteomes" id="UP001231915"/>
    </source>
</evidence>
<protein>
    <submittedName>
        <fullName evidence="1">Uncharacterized protein</fullName>
    </submittedName>
</protein>